<dbReference type="OrthoDB" id="9810250at2"/>
<dbReference type="PANTHER" id="PTHR43479:SF23">
    <property type="entry name" value="HTH TETR-TYPE DOMAIN-CONTAINING PROTEIN"/>
    <property type="match status" value="1"/>
</dbReference>
<gene>
    <name evidence="4" type="ORF">EC604_02900</name>
</gene>
<dbReference type="AlphaFoldDB" id="A0A5M9WML6"/>
<comment type="caution">
    <text evidence="4">The sequence shown here is derived from an EMBL/GenBank/DDBJ whole genome shotgun (WGS) entry which is preliminary data.</text>
</comment>
<reference evidence="4 5" key="1">
    <citation type="journal article" date="2019" name="J. Ind. Microbiol. Biotechnol.">
        <title>Paenibacillus amylolyticus 27C64 has a diverse set of carbohydrate-active enzymes and complete pectin deconstruction system.</title>
        <authorList>
            <person name="Keggi C."/>
            <person name="Doran-Peterson J."/>
        </authorList>
    </citation>
    <scope>NUCLEOTIDE SEQUENCE [LARGE SCALE GENOMIC DNA]</scope>
    <source>
        <strain evidence="4 5">27C64</strain>
    </source>
</reference>
<name>A0A5M9WML6_PAEAM</name>
<dbReference type="RefSeq" id="WP_123062653.1">
    <property type="nucleotide sequence ID" value="NZ_RIAS01000001.1"/>
</dbReference>
<evidence type="ECO:0000313" key="4">
    <source>
        <dbReference type="EMBL" id="KAA8782793.1"/>
    </source>
</evidence>
<proteinExistence type="predicted"/>
<feature type="DNA-binding region" description="H-T-H motif" evidence="2">
    <location>
        <begin position="35"/>
        <end position="54"/>
    </location>
</feature>
<evidence type="ECO:0000259" key="3">
    <source>
        <dbReference type="PROSITE" id="PS50977"/>
    </source>
</evidence>
<dbReference type="PRINTS" id="PR00455">
    <property type="entry name" value="HTHTETR"/>
</dbReference>
<dbReference type="SUPFAM" id="SSF46689">
    <property type="entry name" value="Homeodomain-like"/>
    <property type="match status" value="1"/>
</dbReference>
<dbReference type="Pfam" id="PF00440">
    <property type="entry name" value="TetR_N"/>
    <property type="match status" value="1"/>
</dbReference>
<dbReference type="Gene3D" id="1.10.357.10">
    <property type="entry name" value="Tetracycline Repressor, domain 2"/>
    <property type="match status" value="1"/>
</dbReference>
<keyword evidence="1 2" id="KW-0238">DNA-binding</keyword>
<evidence type="ECO:0000256" key="2">
    <source>
        <dbReference type="PROSITE-ProRule" id="PRU00335"/>
    </source>
</evidence>
<dbReference type="InterPro" id="IPR009057">
    <property type="entry name" value="Homeodomain-like_sf"/>
</dbReference>
<dbReference type="GO" id="GO:0003677">
    <property type="term" value="F:DNA binding"/>
    <property type="evidence" value="ECO:0007669"/>
    <property type="project" value="UniProtKB-UniRule"/>
</dbReference>
<dbReference type="InterPro" id="IPR039532">
    <property type="entry name" value="TetR_C_Firmicutes"/>
</dbReference>
<evidence type="ECO:0000313" key="5">
    <source>
        <dbReference type="Proteomes" id="UP000323664"/>
    </source>
</evidence>
<accession>A0A5M9WML6</accession>
<evidence type="ECO:0000256" key="1">
    <source>
        <dbReference type="ARBA" id="ARBA00023125"/>
    </source>
</evidence>
<feature type="domain" description="HTH tetR-type" evidence="3">
    <location>
        <begin position="12"/>
        <end position="72"/>
    </location>
</feature>
<dbReference type="Proteomes" id="UP000323664">
    <property type="component" value="Unassembled WGS sequence"/>
</dbReference>
<dbReference type="PANTHER" id="PTHR43479">
    <property type="entry name" value="ACREF/ENVCD OPERON REPRESSOR-RELATED"/>
    <property type="match status" value="1"/>
</dbReference>
<dbReference type="PROSITE" id="PS50977">
    <property type="entry name" value="HTH_TETR_2"/>
    <property type="match status" value="1"/>
</dbReference>
<sequence>MNESRSIDRRIHRTRVMISEAFLTIMAKQNYPDISVVDIAEQANINRSTFYAHFIDKEDLLDTIVNEKFQLLDDVLKERGAAIDVLPSFAEPDPIFEVLFEHIFEHDEFYRVMLLINPVGNFSTRLNEVIKAHFFQRITRIGLNQKVQVPLDILLDHLSFSTTGIIHKWLENNKIYSPHHMALQLTRLARLGAYTAMGAQGQETH</sequence>
<dbReference type="Pfam" id="PF14278">
    <property type="entry name" value="TetR_C_8"/>
    <property type="match status" value="1"/>
</dbReference>
<dbReference type="InterPro" id="IPR001647">
    <property type="entry name" value="HTH_TetR"/>
</dbReference>
<organism evidence="4 5">
    <name type="scientific">Paenibacillus amylolyticus</name>
    <dbReference type="NCBI Taxonomy" id="1451"/>
    <lineage>
        <taxon>Bacteria</taxon>
        <taxon>Bacillati</taxon>
        <taxon>Bacillota</taxon>
        <taxon>Bacilli</taxon>
        <taxon>Bacillales</taxon>
        <taxon>Paenibacillaceae</taxon>
        <taxon>Paenibacillus</taxon>
    </lineage>
</organism>
<protein>
    <submittedName>
        <fullName evidence="4">TetR family transcriptional regulator</fullName>
    </submittedName>
</protein>
<dbReference type="EMBL" id="RIAS01000001">
    <property type="protein sequence ID" value="KAA8782793.1"/>
    <property type="molecule type" value="Genomic_DNA"/>
</dbReference>
<dbReference type="InterPro" id="IPR050624">
    <property type="entry name" value="HTH-type_Tx_Regulator"/>
</dbReference>